<dbReference type="RefSeq" id="WP_323722444.1">
    <property type="nucleotide sequence ID" value="NZ_CP110343.1"/>
</dbReference>
<feature type="domain" description="Intradiol ring-cleavage dioxygenases" evidence="5">
    <location>
        <begin position="73"/>
        <end position="164"/>
    </location>
</feature>
<dbReference type="EMBL" id="CP110343">
    <property type="protein sequence ID" value="WPX97793.1"/>
    <property type="molecule type" value="Genomic_DNA"/>
</dbReference>
<organism evidence="6 7">
    <name type="scientific">Candidatus Fokinia crypta</name>
    <dbReference type="NCBI Taxonomy" id="1920990"/>
    <lineage>
        <taxon>Bacteria</taxon>
        <taxon>Pseudomonadati</taxon>
        <taxon>Pseudomonadota</taxon>
        <taxon>Alphaproteobacteria</taxon>
        <taxon>Rickettsiales</taxon>
        <taxon>Candidatus Midichloriaceae</taxon>
        <taxon>Candidatus Fokinia</taxon>
    </lineage>
</organism>
<dbReference type="InterPro" id="IPR015889">
    <property type="entry name" value="Intradiol_dOase_core"/>
</dbReference>
<sequence>MKIRTLCIVAMILLMPSISLASDIKDNAKSNSVELLLNIVKNCQRTQDNKEILKEKPENIYKSNNLRHYQNIETEAAGVKIALIGHVLDNHCHPVRNAVVEIWQVDSYGKSQKYCESVKAPLAREEPDAEYTSMFKECDRFFTGSGTSITDEKGMYVFFTIMPAIIHKTPHIDMSINSKELGTLNTRNLLTNPLNIDEIPASLLNKLEGSTAIYRFDIVFPIENRYNRY</sequence>
<dbReference type="SUPFAM" id="SSF49482">
    <property type="entry name" value="Aromatic compound dioxygenase"/>
    <property type="match status" value="1"/>
</dbReference>
<keyword evidence="4" id="KW-0732">Signal</keyword>
<gene>
    <name evidence="6" type="ORF">Fokcrypt_00311</name>
</gene>
<dbReference type="InterPro" id="IPR000627">
    <property type="entry name" value="Intradiol_dOase_C"/>
</dbReference>
<dbReference type="Gene3D" id="2.60.130.10">
    <property type="entry name" value="Aromatic compound dioxygenase"/>
    <property type="match status" value="1"/>
</dbReference>
<dbReference type="InterPro" id="IPR050770">
    <property type="entry name" value="Intradiol_RC_Dioxygenase"/>
</dbReference>
<name>A0ABZ0UNU2_9RICK</name>
<keyword evidence="3" id="KW-0560">Oxidoreductase</keyword>
<accession>A0ABZ0UNU2</accession>
<dbReference type="Proteomes" id="UP001325140">
    <property type="component" value="Chromosome"/>
</dbReference>
<evidence type="ECO:0000256" key="1">
    <source>
        <dbReference type="ARBA" id="ARBA00007825"/>
    </source>
</evidence>
<protein>
    <submittedName>
        <fullName evidence="6">Dioxygenase</fullName>
    </submittedName>
</protein>
<proteinExistence type="inferred from homology"/>
<dbReference type="Pfam" id="PF00775">
    <property type="entry name" value="Dioxygenase_C"/>
    <property type="match status" value="1"/>
</dbReference>
<dbReference type="PANTHER" id="PTHR33711:SF10">
    <property type="entry name" value="INTRADIOL RING-CLEAVAGE DIOXYGENASES DOMAIN-CONTAINING PROTEIN"/>
    <property type="match status" value="1"/>
</dbReference>
<keyword evidence="2 6" id="KW-0223">Dioxygenase</keyword>
<keyword evidence="7" id="KW-1185">Reference proteome</keyword>
<evidence type="ECO:0000256" key="3">
    <source>
        <dbReference type="ARBA" id="ARBA00023002"/>
    </source>
</evidence>
<reference evidence="6" key="1">
    <citation type="submission" date="2022-10" db="EMBL/GenBank/DDBJ databases">
        <title>Host association and intracellularity evolved multiple times independently in the Rickettsiales.</title>
        <authorList>
            <person name="Castelli M."/>
            <person name="Nardi T."/>
            <person name="Gammuto L."/>
            <person name="Bellinzona G."/>
            <person name="Sabaneyeva E."/>
            <person name="Potekhin A."/>
            <person name="Serra V."/>
            <person name="Petroni G."/>
            <person name="Sassera D."/>
        </authorList>
    </citation>
    <scope>NUCLEOTIDE SEQUENCE [LARGE SCALE GENOMIC DNA]</scope>
    <source>
        <strain evidence="6">US_Bl 11III1</strain>
    </source>
</reference>
<feature type="chain" id="PRO_5046645319" evidence="4">
    <location>
        <begin position="22"/>
        <end position="229"/>
    </location>
</feature>
<evidence type="ECO:0000313" key="7">
    <source>
        <dbReference type="Proteomes" id="UP001325140"/>
    </source>
</evidence>
<evidence type="ECO:0000256" key="2">
    <source>
        <dbReference type="ARBA" id="ARBA00022964"/>
    </source>
</evidence>
<comment type="similarity">
    <text evidence="1">Belongs to the intradiol ring-cleavage dioxygenase family.</text>
</comment>
<dbReference type="GO" id="GO:0051213">
    <property type="term" value="F:dioxygenase activity"/>
    <property type="evidence" value="ECO:0007669"/>
    <property type="project" value="UniProtKB-KW"/>
</dbReference>
<evidence type="ECO:0000256" key="4">
    <source>
        <dbReference type="SAM" id="SignalP"/>
    </source>
</evidence>
<feature type="signal peptide" evidence="4">
    <location>
        <begin position="1"/>
        <end position="21"/>
    </location>
</feature>
<dbReference type="PANTHER" id="PTHR33711">
    <property type="entry name" value="DIOXYGENASE, PUTATIVE (AFU_ORTHOLOGUE AFUA_2G02910)-RELATED"/>
    <property type="match status" value="1"/>
</dbReference>
<evidence type="ECO:0000313" key="6">
    <source>
        <dbReference type="EMBL" id="WPX97793.1"/>
    </source>
</evidence>
<evidence type="ECO:0000259" key="5">
    <source>
        <dbReference type="Pfam" id="PF00775"/>
    </source>
</evidence>